<evidence type="ECO:0000259" key="2">
    <source>
        <dbReference type="Pfam" id="PF00561"/>
    </source>
</evidence>
<evidence type="ECO:0000313" key="3">
    <source>
        <dbReference type="EMBL" id="PWC01251.1"/>
    </source>
</evidence>
<dbReference type="EMBL" id="QEEZ01000016">
    <property type="protein sequence ID" value="PWC01251.1"/>
    <property type="molecule type" value="Genomic_DNA"/>
</dbReference>
<accession>A0A2U1T5I0</accession>
<keyword evidence="4" id="KW-1185">Reference proteome</keyword>
<dbReference type="InterPro" id="IPR000073">
    <property type="entry name" value="AB_hydrolase_1"/>
</dbReference>
<protein>
    <submittedName>
        <fullName evidence="3">Alpha/beta hydrolase</fullName>
    </submittedName>
</protein>
<dbReference type="Pfam" id="PF00561">
    <property type="entry name" value="Abhydrolase_1"/>
    <property type="match status" value="1"/>
</dbReference>
<sequence length="235" mass="25372">MRITLKLLACTQPSNSDTEGGSASMAGAEPFEAQRLNYKDQQITYFDRGAAQEGRRPVLLIHGTSGTAQGHYGQIFPMLATNTRVIASDWAFPGADSLELDELVDQQLAVLDATVGEEKVDVIGFSLGAVVAQALAARYPERVGALILVCGWASTDNHQKLRNGLWRTLYQEDSAALKEFMALCAFSPGFVRRQDPEVIEPASRPSRSTSSCASRWSSTPGSIPLKKPAPLPPPP</sequence>
<dbReference type="KEGG" id="cyz:C3B44_00950"/>
<evidence type="ECO:0000313" key="4">
    <source>
        <dbReference type="Proteomes" id="UP000244989"/>
    </source>
</evidence>
<dbReference type="GO" id="GO:0016020">
    <property type="term" value="C:membrane"/>
    <property type="evidence" value="ECO:0007669"/>
    <property type="project" value="TreeGrafter"/>
</dbReference>
<keyword evidence="3" id="KW-0378">Hydrolase</keyword>
<dbReference type="InterPro" id="IPR029058">
    <property type="entry name" value="AB_hydrolase_fold"/>
</dbReference>
<name>A0A2U1T5I0_9CORY</name>
<dbReference type="PANTHER" id="PTHR43798:SF33">
    <property type="entry name" value="HYDROLASE, PUTATIVE (AFU_ORTHOLOGUE AFUA_2G14860)-RELATED"/>
    <property type="match status" value="1"/>
</dbReference>
<gene>
    <name evidence="3" type="ORF">DF222_08580</name>
</gene>
<dbReference type="SUPFAM" id="SSF53474">
    <property type="entry name" value="alpha/beta-Hydrolases"/>
    <property type="match status" value="1"/>
</dbReference>
<proteinExistence type="predicted"/>
<feature type="region of interest" description="Disordered" evidence="1">
    <location>
        <begin position="197"/>
        <end position="235"/>
    </location>
</feature>
<comment type="caution">
    <text evidence="3">The sequence shown here is derived from an EMBL/GenBank/DDBJ whole genome shotgun (WGS) entry which is preliminary data.</text>
</comment>
<evidence type="ECO:0000256" key="1">
    <source>
        <dbReference type="SAM" id="MobiDB-lite"/>
    </source>
</evidence>
<feature type="domain" description="AB hydrolase-1" evidence="2">
    <location>
        <begin position="57"/>
        <end position="177"/>
    </location>
</feature>
<dbReference type="Gene3D" id="3.40.50.1820">
    <property type="entry name" value="alpha/beta hydrolase"/>
    <property type="match status" value="1"/>
</dbReference>
<dbReference type="GO" id="GO:0016787">
    <property type="term" value="F:hydrolase activity"/>
    <property type="evidence" value="ECO:0007669"/>
    <property type="project" value="UniProtKB-KW"/>
</dbReference>
<reference evidence="4" key="1">
    <citation type="submission" date="2018-04" db="EMBL/GenBank/DDBJ databases">
        <authorList>
            <person name="Liu S."/>
            <person name="Wang Z."/>
            <person name="Li J."/>
        </authorList>
    </citation>
    <scope>NUCLEOTIDE SEQUENCE [LARGE SCALE GENOMIC DNA]</scope>
    <source>
        <strain evidence="4">2189</strain>
    </source>
</reference>
<organism evidence="3 4">
    <name type="scientific">Corynebacterium yudongzhengii</name>
    <dbReference type="NCBI Taxonomy" id="2080740"/>
    <lineage>
        <taxon>Bacteria</taxon>
        <taxon>Bacillati</taxon>
        <taxon>Actinomycetota</taxon>
        <taxon>Actinomycetes</taxon>
        <taxon>Mycobacteriales</taxon>
        <taxon>Corynebacteriaceae</taxon>
        <taxon>Corynebacterium</taxon>
    </lineage>
</organism>
<feature type="compositionally biased region" description="Low complexity" evidence="1">
    <location>
        <begin position="201"/>
        <end position="226"/>
    </location>
</feature>
<dbReference type="InterPro" id="IPR050266">
    <property type="entry name" value="AB_hydrolase_sf"/>
</dbReference>
<dbReference type="AlphaFoldDB" id="A0A2U1T5I0"/>
<dbReference type="PANTHER" id="PTHR43798">
    <property type="entry name" value="MONOACYLGLYCEROL LIPASE"/>
    <property type="match status" value="1"/>
</dbReference>
<dbReference type="Proteomes" id="UP000244989">
    <property type="component" value="Unassembled WGS sequence"/>
</dbReference>